<dbReference type="RefSeq" id="WP_211142166.1">
    <property type="nucleotide sequence ID" value="NZ_JAEEGB010000007.1"/>
</dbReference>
<dbReference type="SUPFAM" id="SSF52540">
    <property type="entry name" value="P-loop containing nucleoside triphosphate hydrolases"/>
    <property type="match status" value="1"/>
</dbReference>
<evidence type="ECO:0000259" key="1">
    <source>
        <dbReference type="PROSITE" id="PS50052"/>
    </source>
</evidence>
<dbReference type="Pfam" id="PF00625">
    <property type="entry name" value="Guanylate_kin"/>
    <property type="match status" value="1"/>
</dbReference>
<gene>
    <name evidence="2" type="ORF">I6U51_08110</name>
</gene>
<organism evidence="2 3">
    <name type="scientific">Clostridium aciditolerans</name>
    <dbReference type="NCBI Taxonomy" id="339861"/>
    <lineage>
        <taxon>Bacteria</taxon>
        <taxon>Bacillati</taxon>
        <taxon>Bacillota</taxon>
        <taxon>Clostridia</taxon>
        <taxon>Eubacteriales</taxon>
        <taxon>Clostridiaceae</taxon>
        <taxon>Clostridium</taxon>
    </lineage>
</organism>
<dbReference type="InterPro" id="IPR008145">
    <property type="entry name" value="GK/Ca_channel_bsu"/>
</dbReference>
<keyword evidence="3" id="KW-1185">Reference proteome</keyword>
<keyword evidence="2" id="KW-0418">Kinase</keyword>
<dbReference type="GO" id="GO:0016301">
    <property type="term" value="F:kinase activity"/>
    <property type="evidence" value="ECO:0007669"/>
    <property type="project" value="UniProtKB-KW"/>
</dbReference>
<dbReference type="AlphaFoldDB" id="A0A934HVF2"/>
<feature type="domain" description="Guanylate kinase-like" evidence="1">
    <location>
        <begin position="2"/>
        <end position="174"/>
    </location>
</feature>
<evidence type="ECO:0000313" key="2">
    <source>
        <dbReference type="EMBL" id="MBI6872674.1"/>
    </source>
</evidence>
<protein>
    <submittedName>
        <fullName evidence="2">Guanylate kinase</fullName>
    </submittedName>
</protein>
<dbReference type="Proteomes" id="UP000622687">
    <property type="component" value="Unassembled WGS sequence"/>
</dbReference>
<dbReference type="PANTHER" id="PTHR41930">
    <property type="entry name" value="UPF0200 PROTEIN MJ1399"/>
    <property type="match status" value="1"/>
</dbReference>
<keyword evidence="2" id="KW-0808">Transferase</keyword>
<dbReference type="InterPro" id="IPR008144">
    <property type="entry name" value="Guanylate_kin-like_dom"/>
</dbReference>
<dbReference type="PROSITE" id="PS50052">
    <property type="entry name" value="GUANYLATE_KINASE_2"/>
    <property type="match status" value="1"/>
</dbReference>
<dbReference type="Gene3D" id="3.40.50.300">
    <property type="entry name" value="P-loop containing nucleotide triphosphate hydrolases"/>
    <property type="match status" value="1"/>
</dbReference>
<evidence type="ECO:0000313" key="3">
    <source>
        <dbReference type="Proteomes" id="UP000622687"/>
    </source>
</evidence>
<dbReference type="PANTHER" id="PTHR41930:SF1">
    <property type="entry name" value="DEPHOSPHO-COA KINASE"/>
    <property type="match status" value="1"/>
</dbReference>
<accession>A0A934HVF2</accession>
<comment type="caution">
    <text evidence="2">The sequence shown here is derived from an EMBL/GenBank/DDBJ whole genome shotgun (WGS) entry which is preliminary data.</text>
</comment>
<name>A0A934HVF2_9CLOT</name>
<dbReference type="InterPro" id="IPR027417">
    <property type="entry name" value="P-loop_NTPase"/>
</dbReference>
<reference evidence="2" key="1">
    <citation type="submission" date="2020-12" db="EMBL/GenBank/DDBJ databases">
        <title>Clostridium thailandense sp. nov., a novel acetogenic bacterium isolated from peat land soil in Thailand.</title>
        <authorList>
            <person name="Chaikitkaew S."/>
            <person name="Birkeland N.K."/>
        </authorList>
    </citation>
    <scope>NUCLEOTIDE SEQUENCE</scope>
    <source>
        <strain evidence="2">DSM 17425</strain>
    </source>
</reference>
<proteinExistence type="predicted"/>
<dbReference type="EMBL" id="JAEEGB010000007">
    <property type="protein sequence ID" value="MBI6872674.1"/>
    <property type="molecule type" value="Genomic_DNA"/>
</dbReference>
<sequence>MDKIVCLVGESGCGKSSVAEMLEKDGYNYILSYTDRKKRNVNEKGHIFVDVNYETWLSMHKGSEIIAETFFDKHHYWSTKEQYKNKGVSVYTVDPRGVRELKRLTNDAEVIAIYLKCDEINRISRMKKDNRTLDSINDRIENDREVFRIVECDYIVDANKELEDVVKAVREIIKLS</sequence>